<feature type="transmembrane region" description="Helical" evidence="7">
    <location>
        <begin position="361"/>
        <end position="389"/>
    </location>
</feature>
<evidence type="ECO:0000256" key="1">
    <source>
        <dbReference type="ARBA" id="ARBA00004429"/>
    </source>
</evidence>
<evidence type="ECO:0000256" key="3">
    <source>
        <dbReference type="ARBA" id="ARBA00022519"/>
    </source>
</evidence>
<dbReference type="NCBIfam" id="TIGR00786">
    <property type="entry name" value="dctM"/>
    <property type="match status" value="1"/>
</dbReference>
<feature type="transmembrane region" description="Helical" evidence="7">
    <location>
        <begin position="246"/>
        <end position="261"/>
    </location>
</feature>
<proteinExistence type="predicted"/>
<dbReference type="PANTHER" id="PTHR33362:SF2">
    <property type="entry name" value="TRAP TRANSPORTER LARGE PERMEASE PROTEIN"/>
    <property type="match status" value="1"/>
</dbReference>
<feature type="transmembrane region" description="Helical" evidence="7">
    <location>
        <begin position="273"/>
        <end position="298"/>
    </location>
</feature>
<evidence type="ECO:0000256" key="6">
    <source>
        <dbReference type="ARBA" id="ARBA00023136"/>
    </source>
</evidence>
<evidence type="ECO:0000313" key="10">
    <source>
        <dbReference type="Proteomes" id="UP000662373"/>
    </source>
</evidence>
<dbReference type="Pfam" id="PF06808">
    <property type="entry name" value="DctM"/>
    <property type="match status" value="1"/>
</dbReference>
<keyword evidence="6 7" id="KW-0472">Membrane</keyword>
<dbReference type="GO" id="GO:0005886">
    <property type="term" value="C:plasma membrane"/>
    <property type="evidence" value="ECO:0007669"/>
    <property type="project" value="UniProtKB-SubCell"/>
</dbReference>
<comment type="subcellular location">
    <subcellularLocation>
        <location evidence="1">Cell inner membrane</location>
        <topology evidence="1">Multi-pass membrane protein</topology>
    </subcellularLocation>
</comment>
<name>A0A934KRJ8_9FLAO</name>
<dbReference type="PANTHER" id="PTHR33362">
    <property type="entry name" value="SIALIC ACID TRAP TRANSPORTER PERMEASE PROTEIN SIAT-RELATED"/>
    <property type="match status" value="1"/>
</dbReference>
<keyword evidence="5 7" id="KW-1133">Transmembrane helix</keyword>
<feature type="transmembrane region" description="Helical" evidence="7">
    <location>
        <begin position="6"/>
        <end position="33"/>
    </location>
</feature>
<feature type="transmembrane region" description="Helical" evidence="7">
    <location>
        <begin position="318"/>
        <end position="349"/>
    </location>
</feature>
<feature type="transmembrane region" description="Helical" evidence="7">
    <location>
        <begin position="219"/>
        <end position="240"/>
    </location>
</feature>
<gene>
    <name evidence="9" type="ORF">JEM65_17910</name>
</gene>
<evidence type="ECO:0000256" key="7">
    <source>
        <dbReference type="SAM" id="Phobius"/>
    </source>
</evidence>
<keyword evidence="4 7" id="KW-0812">Transmembrane</keyword>
<dbReference type="InterPro" id="IPR004681">
    <property type="entry name" value="TRAP_DctM"/>
</dbReference>
<evidence type="ECO:0000259" key="8">
    <source>
        <dbReference type="Pfam" id="PF06808"/>
    </source>
</evidence>
<keyword evidence="10" id="KW-1185">Reference proteome</keyword>
<dbReference type="Proteomes" id="UP000662373">
    <property type="component" value="Unassembled WGS sequence"/>
</dbReference>
<evidence type="ECO:0000256" key="4">
    <source>
        <dbReference type="ARBA" id="ARBA00022692"/>
    </source>
</evidence>
<evidence type="ECO:0000256" key="5">
    <source>
        <dbReference type="ARBA" id="ARBA00022989"/>
    </source>
</evidence>
<keyword evidence="2" id="KW-1003">Cell membrane</keyword>
<feature type="transmembrane region" description="Helical" evidence="7">
    <location>
        <begin position="54"/>
        <end position="74"/>
    </location>
</feature>
<dbReference type="PIRSF" id="PIRSF006066">
    <property type="entry name" value="HI0050"/>
    <property type="match status" value="1"/>
</dbReference>
<dbReference type="GO" id="GO:0022857">
    <property type="term" value="F:transmembrane transporter activity"/>
    <property type="evidence" value="ECO:0007669"/>
    <property type="project" value="TreeGrafter"/>
</dbReference>
<comment type="caution">
    <text evidence="9">The sequence shown here is derived from an EMBL/GenBank/DDBJ whole genome shotgun (WGS) entry which is preliminary data.</text>
</comment>
<feature type="domain" description="TRAP C4-dicarboxylate transport system permease DctM subunit" evidence="8">
    <location>
        <begin position="10"/>
        <end position="421"/>
    </location>
</feature>
<dbReference type="AlphaFoldDB" id="A0A934KRJ8"/>
<sequence length="433" mass="45727">MEYLPIIVLVVSFVGLLLIGVPVAWSIAISALLTMMTSISMLPALTTVSQRIATGLDSFALLAIPFFVLSGQLMNKGGIAHRLIDFAKTLIGSLPGGLALINVVAAMLMGAIAGSAMASASAMGSILGPEMEKEGYSKEFGAAVNITSSTVGLVIPPSNVLIVYSLASGGVSIAALFLAGYIPGILTGLFLMIVASFWAKKKGFKRGERSSMKAVVRTFVRAFPSLMLLVVVMGGIVAGIFTATEASAIAVLYTLVLGYYYKEIKTKDLPQILLESSGTTAIVMLLIGASMSMSWVLSYENIPQDLSNLLLGLSDNPIVILLIINVLLLLVGIFMDMTPAVLIFTPIFLPIIEKLGMDPVHFGIVMVLNLCIGLCTPPVGSVLFVGVGIANTTIEKVVKPLMPLFVAMIIALLLVTYIPELSLWLPGLFGLLN</sequence>
<dbReference type="RefSeq" id="WP_199602647.1">
    <property type="nucleotide sequence ID" value="NZ_JAEHJZ010000049.1"/>
</dbReference>
<protein>
    <submittedName>
        <fullName evidence="9">TRAP transporter large permease</fullName>
    </submittedName>
</protein>
<reference evidence="9 10" key="1">
    <citation type="submission" date="2020-09" db="EMBL/GenBank/DDBJ databases">
        <title>Draft genome of Gelidibacter salicanalis PAMC21136.</title>
        <authorList>
            <person name="Park H."/>
        </authorList>
    </citation>
    <scope>NUCLEOTIDE SEQUENCE [LARGE SCALE GENOMIC DNA]</scope>
    <source>
        <strain evidence="9 10">PAMC21136</strain>
    </source>
</reference>
<keyword evidence="3" id="KW-0997">Cell inner membrane</keyword>
<evidence type="ECO:0000313" key="9">
    <source>
        <dbReference type="EMBL" id="MBJ7882514.1"/>
    </source>
</evidence>
<dbReference type="EMBL" id="JAEHJZ010000049">
    <property type="protein sequence ID" value="MBJ7882514.1"/>
    <property type="molecule type" value="Genomic_DNA"/>
</dbReference>
<organism evidence="9 10">
    <name type="scientific">Gelidibacter salicanalis</name>
    <dbReference type="NCBI Taxonomy" id="291193"/>
    <lineage>
        <taxon>Bacteria</taxon>
        <taxon>Pseudomonadati</taxon>
        <taxon>Bacteroidota</taxon>
        <taxon>Flavobacteriia</taxon>
        <taxon>Flavobacteriales</taxon>
        <taxon>Flavobacteriaceae</taxon>
        <taxon>Gelidibacter</taxon>
    </lineage>
</organism>
<feature type="transmembrane region" description="Helical" evidence="7">
    <location>
        <begin position="173"/>
        <end position="198"/>
    </location>
</feature>
<accession>A0A934KRJ8</accession>
<feature type="transmembrane region" description="Helical" evidence="7">
    <location>
        <begin position="94"/>
        <end position="119"/>
    </location>
</feature>
<evidence type="ECO:0000256" key="2">
    <source>
        <dbReference type="ARBA" id="ARBA00022475"/>
    </source>
</evidence>
<feature type="transmembrane region" description="Helical" evidence="7">
    <location>
        <begin position="401"/>
        <end position="418"/>
    </location>
</feature>
<dbReference type="InterPro" id="IPR010656">
    <property type="entry name" value="DctM"/>
</dbReference>